<feature type="domain" description="CRISPR type III-associated protein" evidence="3">
    <location>
        <begin position="36"/>
        <end position="196"/>
    </location>
</feature>
<dbReference type="InterPro" id="IPR010172">
    <property type="entry name" value="CRISPR-assoc_prot_TM1791"/>
</dbReference>
<dbReference type="EMBL" id="OZ026884">
    <property type="protein sequence ID" value="CAL1241053.1"/>
    <property type="molecule type" value="Genomic_DNA"/>
</dbReference>
<dbReference type="PANTHER" id="PTHR39965:SF1">
    <property type="entry name" value="CRISPR SYSTEM CMR SUBUNIT CMR6"/>
    <property type="match status" value="1"/>
</dbReference>
<sequence length="315" mass="35240">MLPVPSVYQAAYARWRNTVIETETIAFWAGRIDGRMFLGLGGASVLETAITLGKTYGVPFIPGSAQKGLASAYAKAAGIDKQHRDILFGKVGNLPEQFESGAVLFHDAWWIPGSSDTPLAQEIVTVHHPEYYKGGEKDATDFDSPEPNVQIAARGSFLFTVECGEPKWAEFARDILSEALKHWGIGGKTAAGYGYFVPDTRRHSELEGERHEWRQRRERAAEEARRAAMAPEELAIQELRQLFEKEKKSGNPNPSGPLSDKRTELLRTALTWESPHWRGQAADLIEETAKFLPWSKKSRDQRRAEIAQLRKPPVT</sequence>
<dbReference type="NCBIfam" id="TIGR01898">
    <property type="entry name" value="cas_TM1791_cmr6"/>
    <property type="match status" value="1"/>
</dbReference>
<keyword evidence="1" id="KW-0051">Antiviral defense</keyword>
<feature type="region of interest" description="Disordered" evidence="2">
    <location>
        <begin position="296"/>
        <end position="315"/>
    </location>
</feature>
<evidence type="ECO:0000256" key="1">
    <source>
        <dbReference type="ARBA" id="ARBA00023118"/>
    </source>
</evidence>
<gene>
    <name evidence="4" type="ORF">MECH1_V1_2277</name>
</gene>
<dbReference type="Proteomes" id="UP001497493">
    <property type="component" value="Chromosome"/>
</dbReference>
<evidence type="ECO:0000313" key="5">
    <source>
        <dbReference type="Proteomes" id="UP001497493"/>
    </source>
</evidence>
<dbReference type="PANTHER" id="PTHR39965">
    <property type="entry name" value="CRISPR SYSTEM CMR SUBUNIT CMR6"/>
    <property type="match status" value="1"/>
</dbReference>
<reference evidence="4 5" key="1">
    <citation type="submission" date="2024-04" db="EMBL/GenBank/DDBJ databases">
        <authorList>
            <person name="Cremers G."/>
        </authorList>
    </citation>
    <scope>NUCLEOTIDE SEQUENCE [LARGE SCALE GENOMIC DNA]</scope>
    <source>
        <strain evidence="4">MeCH1-AG</strain>
    </source>
</reference>
<protein>
    <submittedName>
        <fullName evidence="4">CRISPR-associated RAMP Cmr6</fullName>
    </submittedName>
</protein>
<evidence type="ECO:0000313" key="4">
    <source>
        <dbReference type="EMBL" id="CAL1241053.1"/>
    </source>
</evidence>
<accession>A0ABM9NK89</accession>
<keyword evidence="5" id="KW-1185">Reference proteome</keyword>
<dbReference type="RefSeq" id="WP_348757583.1">
    <property type="nucleotide sequence ID" value="NZ_OZ026884.1"/>
</dbReference>
<dbReference type="InterPro" id="IPR005537">
    <property type="entry name" value="RAMP_III_fam"/>
</dbReference>
<proteinExistence type="predicted"/>
<dbReference type="Pfam" id="PF03787">
    <property type="entry name" value="RAMPs"/>
    <property type="match status" value="1"/>
</dbReference>
<name>A0ABM9NK89_9GAMM</name>
<evidence type="ECO:0000256" key="2">
    <source>
        <dbReference type="SAM" id="MobiDB-lite"/>
    </source>
</evidence>
<evidence type="ECO:0000259" key="3">
    <source>
        <dbReference type="Pfam" id="PF03787"/>
    </source>
</evidence>
<organism evidence="4 5">
    <name type="scientific">Candidatus Methylocalor cossyra</name>
    <dbReference type="NCBI Taxonomy" id="3108543"/>
    <lineage>
        <taxon>Bacteria</taxon>
        <taxon>Pseudomonadati</taxon>
        <taxon>Pseudomonadota</taxon>
        <taxon>Gammaproteobacteria</taxon>
        <taxon>Methylococcales</taxon>
        <taxon>Methylococcaceae</taxon>
        <taxon>Candidatus Methylocalor</taxon>
    </lineage>
</organism>